<dbReference type="EMBL" id="NTJZ01000015">
    <property type="protein sequence ID" value="PDH32589.1"/>
    <property type="molecule type" value="Genomic_DNA"/>
</dbReference>
<protein>
    <submittedName>
        <fullName evidence="2">Glutamine amidotransferase</fullName>
    </submittedName>
</protein>
<sequence length="237" mass="26778">MDDNSPGYIADYLARKSIPFKIVRAYAGDMVPSCDESVVGLVFMGGIMSVNDELPWIKEEISLIKEALDKGIPVLGHCLGGQLISKALGQDVNQNPVNEVGWHNCRLVAEAKTSGLAAQWLGDSRDPFIMFHWHNETFSLPAGAHHLFSSEFCDNQAYIFNNNVLAMQCHVEMTLPLIKHWITEWQDDLQNVSPSEQSFSQISKNLEQRVNRLNRVAENLYERWVSKIVSRSYEIIA</sequence>
<dbReference type="GO" id="GO:0016740">
    <property type="term" value="F:transferase activity"/>
    <property type="evidence" value="ECO:0007669"/>
    <property type="project" value="UniProtKB-KW"/>
</dbReference>
<dbReference type="PANTHER" id="PTHR42695:SF5">
    <property type="entry name" value="GLUTAMINE AMIDOTRANSFERASE YLR126C-RELATED"/>
    <property type="match status" value="1"/>
</dbReference>
<gene>
    <name evidence="2" type="ORF">CNF02_11540</name>
</gene>
<organism evidence="2 3">
    <name type="scientific">OM182 bacterium MED-G28</name>
    <dbReference type="NCBI Taxonomy" id="1986256"/>
    <lineage>
        <taxon>Bacteria</taxon>
        <taxon>Pseudomonadati</taxon>
        <taxon>Pseudomonadota</taxon>
        <taxon>Gammaproteobacteria</taxon>
        <taxon>OMG group</taxon>
        <taxon>OM182 clade</taxon>
    </lineage>
</organism>
<evidence type="ECO:0000259" key="1">
    <source>
        <dbReference type="Pfam" id="PF00117"/>
    </source>
</evidence>
<evidence type="ECO:0000313" key="3">
    <source>
        <dbReference type="Proteomes" id="UP000219329"/>
    </source>
</evidence>
<dbReference type="AlphaFoldDB" id="A0A2A5W7X5"/>
<dbReference type="InterPro" id="IPR017926">
    <property type="entry name" value="GATASE"/>
</dbReference>
<reference evidence="2 3" key="1">
    <citation type="submission" date="2017-08" db="EMBL/GenBank/DDBJ databases">
        <title>Fine stratification of microbial communities through a metagenomic profile of the photic zone.</title>
        <authorList>
            <person name="Haro-Moreno J.M."/>
            <person name="Lopez-Perez M."/>
            <person name="De La Torre J."/>
            <person name="Picazo A."/>
            <person name="Camacho A."/>
            <person name="Rodriguez-Valera F."/>
        </authorList>
    </citation>
    <scope>NUCLEOTIDE SEQUENCE [LARGE SCALE GENOMIC DNA]</scope>
    <source>
        <strain evidence="2">MED-G28</strain>
    </source>
</reference>
<dbReference type="Proteomes" id="UP000219329">
    <property type="component" value="Unassembled WGS sequence"/>
</dbReference>
<dbReference type="PROSITE" id="PS51273">
    <property type="entry name" value="GATASE_TYPE_1"/>
    <property type="match status" value="1"/>
</dbReference>
<dbReference type="InterPro" id="IPR044992">
    <property type="entry name" value="ChyE-like"/>
</dbReference>
<dbReference type="PANTHER" id="PTHR42695">
    <property type="entry name" value="GLUTAMINE AMIDOTRANSFERASE YLR126C-RELATED"/>
    <property type="match status" value="1"/>
</dbReference>
<feature type="domain" description="Glutamine amidotransferase" evidence="1">
    <location>
        <begin position="9"/>
        <end position="175"/>
    </location>
</feature>
<dbReference type="Gene3D" id="3.40.50.880">
    <property type="match status" value="1"/>
</dbReference>
<dbReference type="InterPro" id="IPR029062">
    <property type="entry name" value="Class_I_gatase-like"/>
</dbReference>
<evidence type="ECO:0000313" key="2">
    <source>
        <dbReference type="EMBL" id="PDH32589.1"/>
    </source>
</evidence>
<proteinExistence type="predicted"/>
<keyword evidence="2" id="KW-0315">Glutamine amidotransferase</keyword>
<keyword evidence="2" id="KW-0808">Transferase</keyword>
<dbReference type="CDD" id="cd01741">
    <property type="entry name" value="GATase1_1"/>
    <property type="match status" value="1"/>
</dbReference>
<dbReference type="SUPFAM" id="SSF52317">
    <property type="entry name" value="Class I glutamine amidotransferase-like"/>
    <property type="match status" value="1"/>
</dbReference>
<dbReference type="GO" id="GO:0005829">
    <property type="term" value="C:cytosol"/>
    <property type="evidence" value="ECO:0007669"/>
    <property type="project" value="TreeGrafter"/>
</dbReference>
<accession>A0A2A5W7X5</accession>
<name>A0A2A5W7X5_9GAMM</name>
<dbReference type="Pfam" id="PF00117">
    <property type="entry name" value="GATase"/>
    <property type="match status" value="1"/>
</dbReference>
<comment type="caution">
    <text evidence="2">The sequence shown here is derived from an EMBL/GenBank/DDBJ whole genome shotgun (WGS) entry which is preliminary data.</text>
</comment>